<keyword evidence="1" id="KW-0175">Coiled coil</keyword>
<feature type="coiled-coil region" evidence="1">
    <location>
        <begin position="65"/>
        <end position="125"/>
    </location>
</feature>
<accession>X1K6T0</accession>
<proteinExistence type="predicted"/>
<dbReference type="AlphaFoldDB" id="X1K6T0"/>
<gene>
    <name evidence="2" type="ORF">S06H3_18876</name>
</gene>
<evidence type="ECO:0000313" key="2">
    <source>
        <dbReference type="EMBL" id="GAI02732.1"/>
    </source>
</evidence>
<name>X1K6T0_9ZZZZ</name>
<comment type="caution">
    <text evidence="2">The sequence shown here is derived from an EMBL/GenBank/DDBJ whole genome shotgun (WGS) entry which is preliminary data.</text>
</comment>
<dbReference type="EMBL" id="BARV01009599">
    <property type="protein sequence ID" value="GAI02732.1"/>
    <property type="molecule type" value="Genomic_DNA"/>
</dbReference>
<sequence length="203" mass="23765">MRDEEITLLESHFGSGGKELGKKLSYWQKEIGEFEEFKNKAKEVEYSEKVVSGLKKRKEGLLAKEEKIKGKMAGFREELREIEREANEILRLEEDYLYCTTSIELNAAQNKLQDFIEEIESKKDNVLEVMKIFEEIRAEEEEKVADLFGKEARVSEYFYRITDGIYEEVEYTTEKKIQVRLRNRDALAAHNPLSHTAPAFLLL</sequence>
<reference evidence="2" key="1">
    <citation type="journal article" date="2014" name="Front. Microbiol.">
        <title>High frequency of phylogenetically diverse reductive dehalogenase-homologous genes in deep subseafloor sedimentary metagenomes.</title>
        <authorList>
            <person name="Kawai M."/>
            <person name="Futagami T."/>
            <person name="Toyoda A."/>
            <person name="Takaki Y."/>
            <person name="Nishi S."/>
            <person name="Hori S."/>
            <person name="Arai W."/>
            <person name="Tsubouchi T."/>
            <person name="Morono Y."/>
            <person name="Uchiyama I."/>
            <person name="Ito T."/>
            <person name="Fujiyama A."/>
            <person name="Inagaki F."/>
            <person name="Takami H."/>
        </authorList>
    </citation>
    <scope>NUCLEOTIDE SEQUENCE</scope>
    <source>
        <strain evidence="2">Expedition CK06-06</strain>
    </source>
</reference>
<protein>
    <submittedName>
        <fullName evidence="2">Uncharacterized protein</fullName>
    </submittedName>
</protein>
<evidence type="ECO:0000256" key="1">
    <source>
        <dbReference type="SAM" id="Coils"/>
    </source>
</evidence>
<organism evidence="2">
    <name type="scientific">marine sediment metagenome</name>
    <dbReference type="NCBI Taxonomy" id="412755"/>
    <lineage>
        <taxon>unclassified sequences</taxon>
        <taxon>metagenomes</taxon>
        <taxon>ecological metagenomes</taxon>
    </lineage>
</organism>